<proteinExistence type="predicted"/>
<feature type="signal peptide" evidence="2">
    <location>
        <begin position="1"/>
        <end position="21"/>
    </location>
</feature>
<dbReference type="RefSeq" id="WP_311665680.1">
    <property type="nucleotide sequence ID" value="NZ_JAVREO010000003.1"/>
</dbReference>
<evidence type="ECO:0000256" key="1">
    <source>
        <dbReference type="SAM" id="MobiDB-lite"/>
    </source>
</evidence>
<name>A0ABU2JNS5_9ACTN</name>
<reference evidence="4" key="1">
    <citation type="submission" date="2023-07" db="EMBL/GenBank/DDBJ databases">
        <title>30 novel species of actinomycetes from the DSMZ collection.</title>
        <authorList>
            <person name="Nouioui I."/>
        </authorList>
    </citation>
    <scope>NUCLEOTIDE SEQUENCE [LARGE SCALE GENOMIC DNA]</scope>
    <source>
        <strain evidence="4">DSM 44915</strain>
    </source>
</reference>
<organism evidence="3 4">
    <name type="scientific">Streptomyces chisholmiae</name>
    <dbReference type="NCBI Taxonomy" id="3075540"/>
    <lineage>
        <taxon>Bacteria</taxon>
        <taxon>Bacillati</taxon>
        <taxon>Actinomycetota</taxon>
        <taxon>Actinomycetes</taxon>
        <taxon>Kitasatosporales</taxon>
        <taxon>Streptomycetaceae</taxon>
        <taxon>Streptomyces</taxon>
    </lineage>
</organism>
<evidence type="ECO:0000313" key="4">
    <source>
        <dbReference type="Proteomes" id="UP001183410"/>
    </source>
</evidence>
<feature type="region of interest" description="Disordered" evidence="1">
    <location>
        <begin position="24"/>
        <end position="77"/>
    </location>
</feature>
<gene>
    <name evidence="3" type="ORF">RM844_06215</name>
</gene>
<feature type="compositionally biased region" description="Acidic residues" evidence="1">
    <location>
        <begin position="63"/>
        <end position="77"/>
    </location>
</feature>
<evidence type="ECO:0000256" key="2">
    <source>
        <dbReference type="SAM" id="SignalP"/>
    </source>
</evidence>
<evidence type="ECO:0000313" key="3">
    <source>
        <dbReference type="EMBL" id="MDT0265883.1"/>
    </source>
</evidence>
<dbReference type="EMBL" id="JAVREO010000003">
    <property type="protein sequence ID" value="MDT0265883.1"/>
    <property type="molecule type" value="Genomic_DNA"/>
</dbReference>
<dbReference type="Proteomes" id="UP001183410">
    <property type="component" value="Unassembled WGS sequence"/>
</dbReference>
<keyword evidence="4" id="KW-1185">Reference proteome</keyword>
<keyword evidence="2" id="KW-0732">Signal</keyword>
<feature type="chain" id="PRO_5047415147" description="Lipoprotein" evidence="2">
    <location>
        <begin position="22"/>
        <end position="177"/>
    </location>
</feature>
<dbReference type="PROSITE" id="PS51257">
    <property type="entry name" value="PROKAR_LIPOPROTEIN"/>
    <property type="match status" value="1"/>
</dbReference>
<accession>A0ABU2JNS5</accession>
<sequence>MIRTRTLKIVGLAAVATLVVAGCSSDDNDEANEGTDGGVESSESTENDAENATGADESASEATGEEAEEETGDAPDDDAAALEQAVRDYTTALFAPDADTGYALLSERCKSAMSAEGFSLLAEQSAEVYGALEVETFNVDEIDGDSALVTYGVGVPSLDVAAQSWSREGESWLWDGC</sequence>
<evidence type="ECO:0008006" key="5">
    <source>
        <dbReference type="Google" id="ProtNLM"/>
    </source>
</evidence>
<comment type="caution">
    <text evidence="3">The sequence shown here is derived from an EMBL/GenBank/DDBJ whole genome shotgun (WGS) entry which is preliminary data.</text>
</comment>
<protein>
    <recommendedName>
        <fullName evidence="5">Lipoprotein</fullName>
    </recommendedName>
</protein>